<keyword evidence="4" id="KW-0067">ATP-binding</keyword>
<dbReference type="Gene3D" id="3.40.50.300">
    <property type="entry name" value="P-loop containing nucleotide triphosphate hydrolases"/>
    <property type="match status" value="1"/>
</dbReference>
<organism evidence="6 7">
    <name type="scientific">Thelephora terrestris</name>
    <dbReference type="NCBI Taxonomy" id="56493"/>
    <lineage>
        <taxon>Eukaryota</taxon>
        <taxon>Fungi</taxon>
        <taxon>Dikarya</taxon>
        <taxon>Basidiomycota</taxon>
        <taxon>Agaricomycotina</taxon>
        <taxon>Agaricomycetes</taxon>
        <taxon>Thelephorales</taxon>
        <taxon>Thelephoraceae</taxon>
        <taxon>Thelephora</taxon>
    </lineage>
</organism>
<dbReference type="GO" id="GO:0016787">
    <property type="term" value="F:hydrolase activity"/>
    <property type="evidence" value="ECO:0007669"/>
    <property type="project" value="UniProtKB-KW"/>
</dbReference>
<dbReference type="Pfam" id="PF13361">
    <property type="entry name" value="UvrD_C"/>
    <property type="match status" value="1"/>
</dbReference>
<evidence type="ECO:0000256" key="2">
    <source>
        <dbReference type="ARBA" id="ARBA00022801"/>
    </source>
</evidence>
<evidence type="ECO:0000256" key="4">
    <source>
        <dbReference type="ARBA" id="ARBA00022840"/>
    </source>
</evidence>
<comment type="caution">
    <text evidence="6">The sequence shown here is derived from an EMBL/GenBank/DDBJ whole genome shotgun (WGS) entry which is preliminary data.</text>
</comment>
<dbReference type="EMBL" id="WIUZ02000022">
    <property type="protein sequence ID" value="KAF9778766.1"/>
    <property type="molecule type" value="Genomic_DNA"/>
</dbReference>
<evidence type="ECO:0000313" key="6">
    <source>
        <dbReference type="EMBL" id="KAF9778766.1"/>
    </source>
</evidence>
<dbReference type="InterPro" id="IPR011990">
    <property type="entry name" value="TPR-like_helical_dom_sf"/>
</dbReference>
<sequence>MPPRRASSASQSFNPALLEPDALTTQGGLQTALRSIESVSCHDDSTIMHAIAELSCRPQVFEYIMSTLGNQPFERLSKCIIARFPVPDTPNVMEALGIKLLQRLSSSLTPAEKVVTAEQCNELGEFRRKTTLSLDALKELDGCVDRAPVGVTSSPTNRKKPKAPMRKLQLDPYPFDCAGIRVPTTEPEVFAACDDILLQLKGILRDYLHFLRRPRVSAVFKRQLEESGTTTTESTTAEPIKASLYFDNVEGFGKWRILLSTKAQKYLREARRGNGVMFEIIVKKMKELSQGHFSGDNHKPLTGSKTIIPVYEAKMTGDTRLVYRIDCIPHGEGETQAISVFGVYTHAQLDHGRFWDTLSRQLENKGPDYIARCAFRDKPVNVGDNVILPASFPQLPTQEIKESAPLVKVCEEDLKNIHTMLVLDKFVLLSQALLNSILADQDVAHVFAVSAQEQEIIGNTSSCYVIGRSGTGKTTTMLFKMLGIERTCKEFPHMWGKPRQIFVTQSRVLATKVDEYFSKLMLSVEAASYSPEVLEKMSKNTENEMEFIDLDDMAQWRSDLPMRFSELTDDHFPLFITYERLCAMVQNDIGVENDNDGFMIPATPITPGPSTSPTSPLLARRTRRRGFSTSVPTPEHDGDRFISYLTFLSRYWNHFPQQITRVLDPALVFGEILGVIKGSEQAIGTPQRCLDRAAYSSGSRRGMSSHTKDAVYDLFVEYTKLRRERQEYDAADRTHHILKELRDVGWKEKEKGKKADFLYIDEYSEPYAEIRMGSSGLTISIGSSFKFSDLKSFQYRLEKDFHHGTQPVDPVTYELVENYRSHGGIVNCARSVVELITLYWPHSIDRLKPERASVDGFRPIFFSSQGNCDFERSFFGDGEGDPVEFGADQCILVRDNDARKLLKERLGDKSIIMTLYESKGLEFNDVLLYNFFKDSTANASQWRLVMRDSPDGTPAPDFDETRHASICTELKFLYVAITRARKNLWFLDNSDSAKPMKAYWDKKDQIEVWESTSEVPRLATESTSQDWIDTGKLMFTNKRYAQALVAFQRAGRSREVAICHAFLLRENARAVPDDQVKERADAFGNAGEAFYTCANASLPDQKRERLAYFTNAAECFVQGNKWKDAGDCFNHIEQYSKAARAYRKGGHFDEMVELLEKHGKQIEPGLLAQLTKVAQMNYFKNDKVKKAQKLFSSKEEAITFAEDYGFDNAHVELLRTSGMIFESAEVLVNSGRIADAVNALLTLPRAQDRTRRAVEYVRTGLWRYQSFGVDYPTTDPEVVSELLELARTLRRDMHEKEADEIAMFRARDKGDFKTLHFLHPRFIQAENYPAALLCLDLSFTSTLPLQGVTTVDHEPELLLHFAYFELLDRLRRENGLDPGSMRQKVFAFQAREDDRFFLPAKSFLHTVFAPRPETVQEQGGCIVTHEELRRVLDREIPDYIHLRAREQHNAYRRRLGSYPCMTMVTRGDCSRQDCQFQHEKMTVHWFNSRIRSVLMEIRILNLTGFHSKGVIIHWIGVLYSILHPPSPRLGSIAILDLGNTSESMDGIRILREWIWQACDKLMFSASASPYQYIETFIPDFMPICAMAYELDYERAQEYVPRTRMHRFRKWPQCLTRPGLGAERHFIVRDFAQLLQGSPHHSLILGVLYLRQILTNRIPVDLGPFCDTVERLCGLHILAHRFAKERGALHGITLPRSWFMSLLRSRPVLNKNTSYMTHFVNDTIQLLRRIDLQHEHYNPQVADNGQFKHNGSRLSPMYASVYIARICFCLCLLGYNIHDQALRLKVLQAIHGLRRLNAVYRQYTDAPDWWGLVKVFTKSLSDSTLDEMILLLHSKAPKYQGWVSRYVRIVMYDNPEEIPDCFRAKTTGRTEARPIEPENDDGQQKQLALPEEDVLNPNDGEANIDNGGQEEATATPEEIKAVRVIGAAYHRFSLRKKEVLKGINATRARLWSLLHGRASTMEWSRGKKYKLLMQGPLAHVLVCLDGIKSFADYIKKDSKKQLQGSDHKRLEELIERSDRSSDLQRAVVVLRTKLGHLSPFHDDRSTLALKAAVLEVGKLIDRLSEFPGQAATKTKEAIEGDWKLGWDGIVRETVRGRKVQRPTLTLDEEDLLYP</sequence>
<reference evidence="6" key="1">
    <citation type="journal article" date="2020" name="Nat. Commun.">
        <title>Large-scale genome sequencing of mycorrhizal fungi provides insights into the early evolution of symbiotic traits.</title>
        <authorList>
            <person name="Miyauchi S."/>
            <person name="Kiss E."/>
            <person name="Kuo A."/>
            <person name="Drula E."/>
            <person name="Kohler A."/>
            <person name="Sanchez-Garcia M."/>
            <person name="Morin E."/>
            <person name="Andreopoulos B."/>
            <person name="Barry K.W."/>
            <person name="Bonito G."/>
            <person name="Buee M."/>
            <person name="Carver A."/>
            <person name="Chen C."/>
            <person name="Cichocki N."/>
            <person name="Clum A."/>
            <person name="Culley D."/>
            <person name="Crous P.W."/>
            <person name="Fauchery L."/>
            <person name="Girlanda M."/>
            <person name="Hayes R.D."/>
            <person name="Keri Z."/>
            <person name="LaButti K."/>
            <person name="Lipzen A."/>
            <person name="Lombard V."/>
            <person name="Magnuson J."/>
            <person name="Maillard F."/>
            <person name="Murat C."/>
            <person name="Nolan M."/>
            <person name="Ohm R.A."/>
            <person name="Pangilinan J."/>
            <person name="Pereira M.F."/>
            <person name="Perotto S."/>
            <person name="Peter M."/>
            <person name="Pfister S."/>
            <person name="Riley R."/>
            <person name="Sitrit Y."/>
            <person name="Stielow J.B."/>
            <person name="Szollosi G."/>
            <person name="Zifcakova L."/>
            <person name="Stursova M."/>
            <person name="Spatafora J.W."/>
            <person name="Tedersoo L."/>
            <person name="Vaario L.M."/>
            <person name="Yamada A."/>
            <person name="Yan M."/>
            <person name="Wang P."/>
            <person name="Xu J."/>
            <person name="Bruns T."/>
            <person name="Baldrian P."/>
            <person name="Vilgalys R."/>
            <person name="Dunand C."/>
            <person name="Henrissat B."/>
            <person name="Grigoriev I.V."/>
            <person name="Hibbett D."/>
            <person name="Nagy L.G."/>
            <person name="Martin F.M."/>
        </authorList>
    </citation>
    <scope>NUCLEOTIDE SEQUENCE</scope>
    <source>
        <strain evidence="6">UH-Tt-Lm1</strain>
    </source>
</reference>
<evidence type="ECO:0000313" key="7">
    <source>
        <dbReference type="Proteomes" id="UP000736335"/>
    </source>
</evidence>
<reference evidence="6" key="2">
    <citation type="submission" date="2020-11" db="EMBL/GenBank/DDBJ databases">
        <authorList>
            <consortium name="DOE Joint Genome Institute"/>
            <person name="Kuo A."/>
            <person name="Miyauchi S."/>
            <person name="Kiss E."/>
            <person name="Drula E."/>
            <person name="Kohler A."/>
            <person name="Sanchez-Garcia M."/>
            <person name="Andreopoulos B."/>
            <person name="Barry K.W."/>
            <person name="Bonito G."/>
            <person name="Buee M."/>
            <person name="Carver A."/>
            <person name="Chen C."/>
            <person name="Cichocki N."/>
            <person name="Clum A."/>
            <person name="Culley D."/>
            <person name="Crous P.W."/>
            <person name="Fauchery L."/>
            <person name="Girlanda M."/>
            <person name="Hayes R."/>
            <person name="Keri Z."/>
            <person name="Labutti K."/>
            <person name="Lipzen A."/>
            <person name="Lombard V."/>
            <person name="Magnuson J."/>
            <person name="Maillard F."/>
            <person name="Morin E."/>
            <person name="Murat C."/>
            <person name="Nolan M."/>
            <person name="Ohm R."/>
            <person name="Pangilinan J."/>
            <person name="Pereira M."/>
            <person name="Perotto S."/>
            <person name="Peter M."/>
            <person name="Riley R."/>
            <person name="Sitrit Y."/>
            <person name="Stielow B."/>
            <person name="Szollosi G."/>
            <person name="Zifcakova L."/>
            <person name="Stursova M."/>
            <person name="Spatafora J.W."/>
            <person name="Tedersoo L."/>
            <person name="Vaario L.-M."/>
            <person name="Yamada A."/>
            <person name="Yan M."/>
            <person name="Wang P."/>
            <person name="Xu J."/>
            <person name="Bruns T."/>
            <person name="Baldrian P."/>
            <person name="Vilgalys R."/>
            <person name="Henrissat B."/>
            <person name="Grigoriev I.V."/>
            <person name="Hibbett D."/>
            <person name="Nagy L.G."/>
            <person name="Martin F.M."/>
        </authorList>
    </citation>
    <scope>NUCLEOTIDE SEQUENCE</scope>
    <source>
        <strain evidence="6">UH-Tt-Lm1</strain>
    </source>
</reference>
<dbReference type="Gene3D" id="1.25.40.10">
    <property type="entry name" value="Tetratricopeptide repeat domain"/>
    <property type="match status" value="1"/>
</dbReference>
<gene>
    <name evidence="6" type="ORF">BJ322DRAFT_1174763</name>
</gene>
<evidence type="ECO:0000259" key="5">
    <source>
        <dbReference type="Pfam" id="PF13361"/>
    </source>
</evidence>
<evidence type="ECO:0000256" key="1">
    <source>
        <dbReference type="ARBA" id="ARBA00022741"/>
    </source>
</evidence>
<dbReference type="GO" id="GO:0004386">
    <property type="term" value="F:helicase activity"/>
    <property type="evidence" value="ECO:0007669"/>
    <property type="project" value="UniProtKB-KW"/>
</dbReference>
<dbReference type="InterPro" id="IPR014017">
    <property type="entry name" value="DNA_helicase_UvrD-like_C"/>
</dbReference>
<keyword evidence="2" id="KW-0378">Hydrolase</keyword>
<proteinExistence type="predicted"/>
<protein>
    <recommendedName>
        <fullName evidence="5">UvrD-like helicase C-terminal domain-containing protein</fullName>
    </recommendedName>
</protein>
<dbReference type="Proteomes" id="UP000736335">
    <property type="component" value="Unassembled WGS sequence"/>
</dbReference>
<keyword evidence="1" id="KW-0547">Nucleotide-binding</keyword>
<evidence type="ECO:0000256" key="3">
    <source>
        <dbReference type="ARBA" id="ARBA00022806"/>
    </source>
</evidence>
<dbReference type="OrthoDB" id="3156807at2759"/>
<accession>A0A9P6H3S4</accession>
<dbReference type="InterPro" id="IPR027417">
    <property type="entry name" value="P-loop_NTPase"/>
</dbReference>
<dbReference type="InterPro" id="IPR039904">
    <property type="entry name" value="TRANK1"/>
</dbReference>
<keyword evidence="7" id="KW-1185">Reference proteome</keyword>
<dbReference type="SUPFAM" id="SSF52540">
    <property type="entry name" value="P-loop containing nucleoside triphosphate hydrolases"/>
    <property type="match status" value="1"/>
</dbReference>
<dbReference type="GO" id="GO:0005524">
    <property type="term" value="F:ATP binding"/>
    <property type="evidence" value="ECO:0007669"/>
    <property type="project" value="UniProtKB-KW"/>
</dbReference>
<dbReference type="PANTHER" id="PTHR21529">
    <property type="entry name" value="MAMMARY TURMOR VIRUS RECEPTOR HOMOLOG 1, 2 MTVR1, 2"/>
    <property type="match status" value="1"/>
</dbReference>
<dbReference type="PANTHER" id="PTHR21529:SF4">
    <property type="entry name" value="TPR AND ANKYRIN REPEAT-CONTAINING PROTEIN 1"/>
    <property type="match status" value="1"/>
</dbReference>
<feature type="domain" description="UvrD-like helicase C-terminal" evidence="5">
    <location>
        <begin position="912"/>
        <end position="986"/>
    </location>
</feature>
<name>A0A9P6H3S4_9AGAM</name>
<keyword evidence="3" id="KW-0347">Helicase</keyword>